<dbReference type="PANTHER" id="PTHR30015">
    <property type="entry name" value="MRR RESTRICTION SYSTEM PROTEIN"/>
    <property type="match status" value="1"/>
</dbReference>
<dbReference type="Proteomes" id="UP000027937">
    <property type="component" value="Plasmid p1Ch9693"/>
</dbReference>
<evidence type="ECO:0000259" key="2">
    <source>
        <dbReference type="Pfam" id="PF04471"/>
    </source>
</evidence>
<evidence type="ECO:0000313" key="4">
    <source>
        <dbReference type="Proteomes" id="UP000027937"/>
    </source>
</evidence>
<protein>
    <submittedName>
        <fullName evidence="3">Restriction endonuclease</fullName>
    </submittedName>
</protein>
<dbReference type="EMBL" id="JENX01000125">
    <property type="protein sequence ID" value="KEI14200.1"/>
    <property type="molecule type" value="Genomic_DNA"/>
</dbReference>
<dbReference type="SUPFAM" id="SSF52980">
    <property type="entry name" value="Restriction endonuclease-like"/>
    <property type="match status" value="1"/>
</dbReference>
<reference evidence="4" key="1">
    <citation type="journal article" date="2014" name="PLoS ONE">
        <title>Plasmidome interchange between Clostridium botulinum, Clostridium novyi and Clostridium haemolyticum converts strains of independent lineages into distinctly different pathogens.</title>
        <authorList>
            <person name="Skarin H."/>
            <person name="Segerman B."/>
        </authorList>
    </citation>
    <scope>NUCLEOTIDE SEQUENCE [LARGE SCALE GENOMIC DNA]</scope>
    <source>
        <strain evidence="4">NCTC 9693</strain>
    </source>
</reference>
<dbReference type="InterPro" id="IPR052906">
    <property type="entry name" value="Type_IV_Methyl-Rstrct_Enzyme"/>
</dbReference>
<dbReference type="PANTHER" id="PTHR30015:SF7">
    <property type="entry name" value="TYPE IV METHYL-DIRECTED RESTRICTION ENZYME ECOKMRR"/>
    <property type="match status" value="1"/>
</dbReference>
<keyword evidence="4" id="KW-1185">Reference proteome</keyword>
<keyword evidence="1" id="KW-0472">Membrane</keyword>
<comment type="caution">
    <text evidence="3">The sequence shown here is derived from an EMBL/GenBank/DDBJ whole genome shotgun (WGS) entry which is preliminary data.</text>
</comment>
<feature type="domain" description="Restriction endonuclease type IV Mrr" evidence="2">
    <location>
        <begin position="52"/>
        <end position="152"/>
    </location>
</feature>
<organism evidence="3 4">
    <name type="scientific">Clostridium haemolyticum NCTC 9693</name>
    <dbReference type="NCBI Taxonomy" id="1443114"/>
    <lineage>
        <taxon>Bacteria</taxon>
        <taxon>Bacillati</taxon>
        <taxon>Bacillota</taxon>
        <taxon>Clostridia</taxon>
        <taxon>Eubacteriales</taxon>
        <taxon>Clostridiaceae</taxon>
        <taxon>Clostridium</taxon>
    </lineage>
</organism>
<keyword evidence="1" id="KW-1133">Transmembrane helix</keyword>
<gene>
    <name evidence="3" type="ORF">Z960_p0209</name>
</gene>
<feature type="transmembrane region" description="Helical" evidence="1">
    <location>
        <begin position="6"/>
        <end position="28"/>
    </location>
</feature>
<dbReference type="InterPro" id="IPR007560">
    <property type="entry name" value="Restrct_endonuc_IV_Mrr"/>
</dbReference>
<proteinExistence type="predicted"/>
<sequence length="199" mass="22619">MENWDCGNFLLIILVIVGLIGYINIAVIRFKAIKHKSRYLTRMQILKILHKIESMTGRDFEKFCVYLFSQTNKYKKIKLTSATNDGGKDIVMTDSKGNTIFVECKRYTESMIGREIIQKLIGAMVQNGVKNGILVTTSTLNSNALKCLNEVKKHSGLQVDVIELYGIQDMIEKYCSNSILKELCIDSNNTQTNVCNYKL</sequence>
<geneLocation type="plasmid" evidence="3 4">
    <name>p1Ch9693</name>
</geneLocation>
<name>A0ABR4TCD5_CLOHA</name>
<dbReference type="InterPro" id="IPR011856">
    <property type="entry name" value="tRNA_endonuc-like_dom_sf"/>
</dbReference>
<keyword evidence="3" id="KW-0540">Nuclease</keyword>
<keyword evidence="1" id="KW-0812">Transmembrane</keyword>
<evidence type="ECO:0000313" key="3">
    <source>
        <dbReference type="EMBL" id="KEI14200.1"/>
    </source>
</evidence>
<keyword evidence="3" id="KW-0614">Plasmid</keyword>
<evidence type="ECO:0000256" key="1">
    <source>
        <dbReference type="SAM" id="Phobius"/>
    </source>
</evidence>
<dbReference type="Pfam" id="PF04471">
    <property type="entry name" value="Mrr_cat"/>
    <property type="match status" value="1"/>
</dbReference>
<dbReference type="RefSeq" id="WP_039230898.1">
    <property type="nucleotide sequence ID" value="NZ_CM003349.1"/>
</dbReference>
<keyword evidence="3" id="KW-0255">Endonuclease</keyword>
<dbReference type="GO" id="GO:0004519">
    <property type="term" value="F:endonuclease activity"/>
    <property type="evidence" value="ECO:0007669"/>
    <property type="project" value="UniProtKB-KW"/>
</dbReference>
<dbReference type="Gene3D" id="3.40.1350.10">
    <property type="match status" value="1"/>
</dbReference>
<accession>A0ABR4TCD5</accession>
<keyword evidence="3" id="KW-0378">Hydrolase</keyword>
<dbReference type="InterPro" id="IPR011335">
    <property type="entry name" value="Restrct_endonuc-II-like"/>
</dbReference>